<keyword evidence="11" id="KW-0496">Mitochondrion</keyword>
<comment type="cofactor">
    <cofactor evidence="1">
        <name>Mg(2+)</name>
        <dbReference type="ChEBI" id="CHEBI:18420"/>
    </cofactor>
</comment>
<evidence type="ECO:0000256" key="5">
    <source>
        <dbReference type="ARBA" id="ARBA00022723"/>
    </source>
</evidence>
<evidence type="ECO:0000313" key="17">
    <source>
        <dbReference type="EnsemblPlants" id="OGLUM03G39870.1"/>
    </source>
</evidence>
<keyword evidence="2" id="KW-0597">Phosphoprotein</keyword>
<dbReference type="Pfam" id="PF00867">
    <property type="entry name" value="XPG_I"/>
    <property type="match status" value="1"/>
</dbReference>
<evidence type="ECO:0008006" key="19">
    <source>
        <dbReference type="Google" id="ProtNLM"/>
    </source>
</evidence>
<dbReference type="CDD" id="cd09867">
    <property type="entry name" value="PIN_FEN1"/>
    <property type="match status" value="1"/>
</dbReference>
<dbReference type="SMART" id="SM00279">
    <property type="entry name" value="HhH2"/>
    <property type="match status" value="1"/>
</dbReference>
<dbReference type="InterPro" id="IPR010237">
    <property type="entry name" value="Pyr-5-nucltdase"/>
</dbReference>
<dbReference type="SUPFAM" id="SSF47807">
    <property type="entry name" value="5' to 3' exonuclease, C-terminal subdomain"/>
    <property type="match status" value="1"/>
</dbReference>
<keyword evidence="10" id="KW-0460">Magnesium</keyword>
<keyword evidence="18" id="KW-1185">Reference proteome</keyword>
<keyword evidence="6" id="KW-0255">Endonuclease</keyword>
<dbReference type="InterPro" id="IPR023214">
    <property type="entry name" value="HAD_sf"/>
</dbReference>
<evidence type="ECO:0000256" key="14">
    <source>
        <dbReference type="ARBA" id="ARBA00034726"/>
    </source>
</evidence>
<evidence type="ECO:0000256" key="3">
    <source>
        <dbReference type="ARBA" id="ARBA00022705"/>
    </source>
</evidence>
<dbReference type="InterPro" id="IPR029060">
    <property type="entry name" value="PIN-like_dom_sf"/>
</dbReference>
<dbReference type="GO" id="GO:0003677">
    <property type="term" value="F:DNA binding"/>
    <property type="evidence" value="ECO:0007669"/>
    <property type="project" value="InterPro"/>
</dbReference>
<dbReference type="CDD" id="cd09907">
    <property type="entry name" value="H3TH_FEN1-Euk"/>
    <property type="match status" value="1"/>
</dbReference>
<reference evidence="17" key="1">
    <citation type="submission" date="2015-04" db="UniProtKB">
        <authorList>
            <consortium name="EnsemblPlants"/>
        </authorList>
    </citation>
    <scope>IDENTIFICATION</scope>
</reference>
<evidence type="ECO:0000256" key="13">
    <source>
        <dbReference type="ARBA" id="ARBA00023242"/>
    </source>
</evidence>
<evidence type="ECO:0000256" key="8">
    <source>
        <dbReference type="ARBA" id="ARBA00022801"/>
    </source>
</evidence>
<dbReference type="Proteomes" id="UP000026961">
    <property type="component" value="Chromosome 3"/>
</dbReference>
<dbReference type="PANTHER" id="PTHR12725:SF117">
    <property type="entry name" value="HALOACID DEHALOGENASE-LIKE HYDROLASE"/>
    <property type="match status" value="1"/>
</dbReference>
<evidence type="ECO:0000256" key="6">
    <source>
        <dbReference type="ARBA" id="ARBA00022759"/>
    </source>
</evidence>
<evidence type="ECO:0000259" key="16">
    <source>
        <dbReference type="SMART" id="SM00485"/>
    </source>
</evidence>
<evidence type="ECO:0000256" key="1">
    <source>
        <dbReference type="ARBA" id="ARBA00001946"/>
    </source>
</evidence>
<dbReference type="GO" id="GO:0004527">
    <property type="term" value="F:exonuclease activity"/>
    <property type="evidence" value="ECO:0007669"/>
    <property type="project" value="UniProtKB-KW"/>
</dbReference>
<dbReference type="SMART" id="SM00484">
    <property type="entry name" value="XPGI"/>
    <property type="match status" value="1"/>
</dbReference>
<dbReference type="SFLD" id="SFLDG01132">
    <property type="entry name" value="C1.5.3:_5'-Nucleotidase_Like"/>
    <property type="match status" value="1"/>
</dbReference>
<dbReference type="eggNOG" id="KOG2519">
    <property type="taxonomic scope" value="Eukaryota"/>
</dbReference>
<keyword evidence="9" id="KW-0269">Exonuclease</keyword>
<evidence type="ECO:0000256" key="12">
    <source>
        <dbReference type="ARBA" id="ARBA00023204"/>
    </source>
</evidence>
<evidence type="ECO:0000256" key="10">
    <source>
        <dbReference type="ARBA" id="ARBA00022842"/>
    </source>
</evidence>
<dbReference type="Gene3D" id="3.40.50.1010">
    <property type="entry name" value="5'-nuclease"/>
    <property type="match status" value="2"/>
</dbReference>
<dbReference type="GO" id="GO:0006281">
    <property type="term" value="P:DNA repair"/>
    <property type="evidence" value="ECO:0007669"/>
    <property type="project" value="UniProtKB-KW"/>
</dbReference>
<dbReference type="Pfam" id="PF00702">
    <property type="entry name" value="Hydrolase"/>
    <property type="match status" value="1"/>
</dbReference>
<dbReference type="GO" id="GO:0004519">
    <property type="term" value="F:endonuclease activity"/>
    <property type="evidence" value="ECO:0007669"/>
    <property type="project" value="UniProtKB-KW"/>
</dbReference>
<dbReference type="PANTHER" id="PTHR12725">
    <property type="entry name" value="HALOACID DEHALOGENASE-LIKE HYDROLASE"/>
    <property type="match status" value="1"/>
</dbReference>
<dbReference type="EnsemblPlants" id="OGLUM03G39870.1">
    <property type="protein sequence ID" value="OGLUM03G39870.1"/>
    <property type="gene ID" value="OGLUM03G39870"/>
</dbReference>
<dbReference type="Gene3D" id="3.40.50.1000">
    <property type="entry name" value="HAD superfamily/HAD-like"/>
    <property type="match status" value="1"/>
</dbReference>
<dbReference type="CDD" id="cd02604">
    <property type="entry name" value="HAD_5NT"/>
    <property type="match status" value="1"/>
</dbReference>
<dbReference type="SMART" id="SM00485">
    <property type="entry name" value="XPGN"/>
    <property type="match status" value="1"/>
</dbReference>
<dbReference type="Gramene" id="OGLUM03G39870.1">
    <property type="protein sequence ID" value="OGLUM03G39870.1"/>
    <property type="gene ID" value="OGLUM03G39870"/>
</dbReference>
<dbReference type="SUPFAM" id="SSF56784">
    <property type="entry name" value="HAD-like"/>
    <property type="match status" value="1"/>
</dbReference>
<dbReference type="HOGENOM" id="CLU_024544_0_0_1"/>
<dbReference type="FunFam" id="1.10.150.20:FF:000009">
    <property type="entry name" value="Flap endonuclease 1"/>
    <property type="match status" value="1"/>
</dbReference>
<evidence type="ECO:0000256" key="11">
    <source>
        <dbReference type="ARBA" id="ARBA00023128"/>
    </source>
</evidence>
<dbReference type="InterPro" id="IPR006085">
    <property type="entry name" value="XPG_DNA_repair_N"/>
</dbReference>
<feature type="domain" description="XPG N-terminal" evidence="16">
    <location>
        <begin position="68"/>
        <end position="179"/>
    </location>
</feature>
<reference evidence="17" key="2">
    <citation type="submission" date="2018-05" db="EMBL/GenBank/DDBJ databases">
        <title>OgluRS3 (Oryza glumaepatula Reference Sequence Version 3).</title>
        <authorList>
            <person name="Zhang J."/>
            <person name="Kudrna D."/>
            <person name="Lee S."/>
            <person name="Talag J."/>
            <person name="Welchert J."/>
            <person name="Wing R.A."/>
        </authorList>
    </citation>
    <scope>NUCLEOTIDE SEQUENCE [LARGE SCALE GENOMIC DNA]</scope>
</reference>
<keyword evidence="3" id="KW-0235">DNA replication</keyword>
<dbReference type="SUPFAM" id="SSF88723">
    <property type="entry name" value="PIN domain-like"/>
    <property type="match status" value="1"/>
</dbReference>
<keyword evidence="13" id="KW-0539">Nucleus</keyword>
<dbReference type="InterPro" id="IPR006086">
    <property type="entry name" value="XPG-I_dom"/>
</dbReference>
<dbReference type="InterPro" id="IPR008918">
    <property type="entry name" value="HhH2"/>
</dbReference>
<dbReference type="PRINTS" id="PR00853">
    <property type="entry name" value="XPGRADSUPER"/>
</dbReference>
<keyword evidence="8" id="KW-0378">Hydrolase</keyword>
<dbReference type="InterPro" id="IPR036279">
    <property type="entry name" value="5-3_exonuclease_C_sf"/>
</dbReference>
<keyword evidence="5" id="KW-0479">Metal-binding</keyword>
<keyword evidence="7" id="KW-0227">DNA damage</keyword>
<keyword evidence="12" id="KW-0234">DNA repair</keyword>
<dbReference type="GO" id="GO:0046872">
    <property type="term" value="F:metal ion binding"/>
    <property type="evidence" value="ECO:0007669"/>
    <property type="project" value="UniProtKB-KW"/>
</dbReference>
<dbReference type="InterPro" id="IPR006084">
    <property type="entry name" value="XPG/Rad2"/>
</dbReference>
<dbReference type="eggNOG" id="KOG3109">
    <property type="taxonomic scope" value="Eukaryota"/>
</dbReference>
<dbReference type="GO" id="GO:0006260">
    <property type="term" value="P:DNA replication"/>
    <property type="evidence" value="ECO:0007669"/>
    <property type="project" value="UniProtKB-KW"/>
</dbReference>
<evidence type="ECO:0000256" key="9">
    <source>
        <dbReference type="ARBA" id="ARBA00022839"/>
    </source>
</evidence>
<organism evidence="17">
    <name type="scientific">Oryza glumipatula</name>
    <dbReference type="NCBI Taxonomy" id="40148"/>
    <lineage>
        <taxon>Eukaryota</taxon>
        <taxon>Viridiplantae</taxon>
        <taxon>Streptophyta</taxon>
        <taxon>Embryophyta</taxon>
        <taxon>Tracheophyta</taxon>
        <taxon>Spermatophyta</taxon>
        <taxon>Magnoliopsida</taxon>
        <taxon>Liliopsida</taxon>
        <taxon>Poales</taxon>
        <taxon>Poaceae</taxon>
        <taxon>BOP clade</taxon>
        <taxon>Oryzoideae</taxon>
        <taxon>Oryzeae</taxon>
        <taxon>Oryzinae</taxon>
        <taxon>Oryza</taxon>
    </lineage>
</organism>
<dbReference type="PROSITE" id="PS00842">
    <property type="entry name" value="XPG_2"/>
    <property type="match status" value="1"/>
</dbReference>
<dbReference type="Pfam" id="PF00752">
    <property type="entry name" value="XPG_N"/>
    <property type="match status" value="1"/>
</dbReference>
<evidence type="ECO:0000256" key="7">
    <source>
        <dbReference type="ARBA" id="ARBA00022763"/>
    </source>
</evidence>
<dbReference type="Gene3D" id="1.10.150.20">
    <property type="entry name" value="5' to 3' exonuclease, C-terminal subdomain"/>
    <property type="match status" value="1"/>
</dbReference>
<dbReference type="AlphaFoldDB" id="A0A0D9ZFE6"/>
<dbReference type="InterPro" id="IPR036412">
    <property type="entry name" value="HAD-like_sf"/>
</dbReference>
<dbReference type="STRING" id="40148.A0A0D9ZFE6"/>
<evidence type="ECO:0000259" key="15">
    <source>
        <dbReference type="SMART" id="SM00484"/>
    </source>
</evidence>
<keyword evidence="4" id="KW-0540">Nuclease</keyword>
<proteinExistence type="inferred from homology"/>
<evidence type="ECO:0000256" key="4">
    <source>
        <dbReference type="ARBA" id="ARBA00022722"/>
    </source>
</evidence>
<evidence type="ECO:0000313" key="18">
    <source>
        <dbReference type="Proteomes" id="UP000026961"/>
    </source>
</evidence>
<dbReference type="InterPro" id="IPR019974">
    <property type="entry name" value="XPG_CS"/>
</dbReference>
<name>A0A0D9ZFE6_9ORYZ</name>
<evidence type="ECO:0000256" key="2">
    <source>
        <dbReference type="ARBA" id="ARBA00022553"/>
    </source>
</evidence>
<sequence length="686" mass="76432">MAMCRSGRWRPIYSIARKRPKLGTIAHSEVYRYPLRPRVAWPEARERRLLAAPRRRAWSSPPPPAVAMGIKGLTKLLAEHAPGAAVRRRVEDYRGRVVAIDASLSIYQFLIVVGRKGTEVLTNEAGEVTRSLKRDGSSEDLNRAIEVGDEDLIEKFSKRTVKVTKKHNEDCKRLLSLMGVPVVQAPGEAEAQCAALCENHKVFAIASEDMDSLTFGARRFLRHLTDLSFKRSPVTEFEVSKVLEELGLTMDQFIDLCILSGCDYCENIRGIGGQRALKLIRQHGCIEEVVQNLSQTRYSVPEDWPYQEVRALFKEPNVCTDIPDFLWTPPDEESVEKIKAANDKFSLGRGKLLAPVANLTGSTSTAGKEPKCILGGPGQVMKARSPLQVCKSSSLNFIHDNSKAMEAIVEGSKYECLLFDLDDTLYPFSSGINLACRKNIQDYMRHHLRIEESQIADMCLELYKEYGTTMAGLKALGYEFDNDEFHANVHGTLPYDNLHFDPVLRTLLLSIPQRKIIFTNSDKAHAEEVLCRVGIQDCFEGIICFETLNPPTPTCHGLHKPLSSISDELSSDLDDLDESDGFRPKSPILCKPSIEAMEAAFRIANVDPEKTIFFDDSVRNIASGKAAGFHTVIVGRPTLVPGADHALESIHNIKEALPEIWDGWSESDVVLASTASETTISENFEK</sequence>
<dbReference type="SFLD" id="SFLDG01129">
    <property type="entry name" value="C1.5:_HAD__Beta-PGM__Phosphata"/>
    <property type="match status" value="1"/>
</dbReference>
<comment type="similarity">
    <text evidence="14">Belongs to the XPG/RAD2 endonuclease family. FEN1 subfamily.</text>
</comment>
<protein>
    <recommendedName>
        <fullName evidence="19">FEN-1</fullName>
    </recommendedName>
</protein>
<dbReference type="SFLD" id="SFLDS00003">
    <property type="entry name" value="Haloacid_Dehalogenase"/>
    <property type="match status" value="1"/>
</dbReference>
<feature type="domain" description="XPG-I" evidence="15">
    <location>
        <begin position="176"/>
        <end position="248"/>
    </location>
</feature>
<dbReference type="InterPro" id="IPR006439">
    <property type="entry name" value="HAD-SF_hydro_IA"/>
</dbReference>
<accession>A0A0D9ZFE6</accession>
<dbReference type="NCBIfam" id="TIGR01509">
    <property type="entry name" value="HAD-SF-IA-v3"/>
    <property type="match status" value="1"/>
</dbReference>
<dbReference type="NCBIfam" id="TIGR01993">
    <property type="entry name" value="Pyr-5-nucltdase"/>
    <property type="match status" value="1"/>
</dbReference>